<gene>
    <name evidence="5" type="ORF">BCR34DRAFT_197209</name>
</gene>
<keyword evidence="1" id="KW-0863">Zinc-finger</keyword>
<feature type="region of interest" description="Disordered" evidence="3">
    <location>
        <begin position="91"/>
        <end position="162"/>
    </location>
</feature>
<evidence type="ECO:0000313" key="5">
    <source>
        <dbReference type="EMBL" id="ORY15029.1"/>
    </source>
</evidence>
<keyword evidence="6" id="KW-1185">Reference proteome</keyword>
<keyword evidence="2" id="KW-0175">Coiled coil</keyword>
<dbReference type="Proteomes" id="UP000193144">
    <property type="component" value="Unassembled WGS sequence"/>
</dbReference>
<feature type="compositionally biased region" description="Low complexity" evidence="3">
    <location>
        <begin position="125"/>
        <end position="138"/>
    </location>
</feature>
<organism evidence="5 6">
    <name type="scientific">Clohesyomyces aquaticus</name>
    <dbReference type="NCBI Taxonomy" id="1231657"/>
    <lineage>
        <taxon>Eukaryota</taxon>
        <taxon>Fungi</taxon>
        <taxon>Dikarya</taxon>
        <taxon>Ascomycota</taxon>
        <taxon>Pezizomycotina</taxon>
        <taxon>Dothideomycetes</taxon>
        <taxon>Pleosporomycetidae</taxon>
        <taxon>Pleosporales</taxon>
        <taxon>Lindgomycetaceae</taxon>
        <taxon>Clohesyomyces</taxon>
    </lineage>
</organism>
<feature type="region of interest" description="Disordered" evidence="3">
    <location>
        <begin position="282"/>
        <end position="353"/>
    </location>
</feature>
<name>A0A1Y1ZXP4_9PLEO</name>
<dbReference type="OrthoDB" id="10056939at2759"/>
<feature type="compositionally biased region" description="Polar residues" evidence="3">
    <location>
        <begin position="113"/>
        <end position="124"/>
    </location>
</feature>
<reference evidence="5 6" key="1">
    <citation type="submission" date="2016-07" db="EMBL/GenBank/DDBJ databases">
        <title>Pervasive Adenine N6-methylation of Active Genes in Fungi.</title>
        <authorList>
            <consortium name="DOE Joint Genome Institute"/>
            <person name="Mondo S.J."/>
            <person name="Dannebaum R.O."/>
            <person name="Kuo R.C."/>
            <person name="Labutti K."/>
            <person name="Haridas S."/>
            <person name="Kuo A."/>
            <person name="Salamov A."/>
            <person name="Ahrendt S.R."/>
            <person name="Lipzen A."/>
            <person name="Sullivan W."/>
            <person name="Andreopoulos W.B."/>
            <person name="Clum A."/>
            <person name="Lindquist E."/>
            <person name="Daum C."/>
            <person name="Ramamoorthy G.K."/>
            <person name="Gryganskyi A."/>
            <person name="Culley D."/>
            <person name="Magnuson J.K."/>
            <person name="James T.Y."/>
            <person name="O'Malley M.A."/>
            <person name="Stajich J.E."/>
            <person name="Spatafora J.W."/>
            <person name="Visel A."/>
            <person name="Grigoriev I.V."/>
        </authorList>
    </citation>
    <scope>NUCLEOTIDE SEQUENCE [LARGE SCALE GENOMIC DNA]</scope>
    <source>
        <strain evidence="5 6">CBS 115471</strain>
    </source>
</reference>
<feature type="compositionally biased region" description="Basic and acidic residues" evidence="3">
    <location>
        <begin position="102"/>
        <end position="112"/>
    </location>
</feature>
<dbReference type="InterPro" id="IPR013087">
    <property type="entry name" value="Znf_C2H2_type"/>
</dbReference>
<evidence type="ECO:0000259" key="4">
    <source>
        <dbReference type="PROSITE" id="PS50157"/>
    </source>
</evidence>
<dbReference type="AlphaFoldDB" id="A0A1Y1ZXP4"/>
<keyword evidence="1" id="KW-0479">Metal-binding</keyword>
<dbReference type="EMBL" id="MCFA01000028">
    <property type="protein sequence ID" value="ORY15029.1"/>
    <property type="molecule type" value="Genomic_DNA"/>
</dbReference>
<dbReference type="PROSITE" id="PS00028">
    <property type="entry name" value="ZINC_FINGER_C2H2_1"/>
    <property type="match status" value="2"/>
</dbReference>
<dbReference type="STRING" id="1231657.A0A1Y1ZXP4"/>
<dbReference type="SMART" id="SM00355">
    <property type="entry name" value="ZnF_C2H2"/>
    <property type="match status" value="4"/>
</dbReference>
<keyword evidence="1" id="KW-0862">Zinc</keyword>
<comment type="caution">
    <text evidence="5">The sequence shown here is derived from an EMBL/GenBank/DDBJ whole genome shotgun (WGS) entry which is preliminary data.</text>
</comment>
<feature type="coiled-coil region" evidence="2">
    <location>
        <begin position="216"/>
        <end position="243"/>
    </location>
</feature>
<proteinExistence type="predicted"/>
<evidence type="ECO:0000256" key="2">
    <source>
        <dbReference type="SAM" id="Coils"/>
    </source>
</evidence>
<feature type="compositionally biased region" description="Basic residues" evidence="3">
    <location>
        <begin position="143"/>
        <end position="157"/>
    </location>
</feature>
<protein>
    <recommendedName>
        <fullName evidence="4">C2H2-type domain-containing protein</fullName>
    </recommendedName>
</protein>
<accession>A0A1Y1ZXP4</accession>
<feature type="domain" description="C2H2-type" evidence="4">
    <location>
        <begin position="359"/>
        <end position="387"/>
    </location>
</feature>
<evidence type="ECO:0000256" key="1">
    <source>
        <dbReference type="PROSITE-ProRule" id="PRU00042"/>
    </source>
</evidence>
<evidence type="ECO:0000256" key="3">
    <source>
        <dbReference type="SAM" id="MobiDB-lite"/>
    </source>
</evidence>
<dbReference type="GO" id="GO:0008270">
    <property type="term" value="F:zinc ion binding"/>
    <property type="evidence" value="ECO:0007669"/>
    <property type="project" value="UniProtKB-KW"/>
</dbReference>
<dbReference type="PROSITE" id="PS50157">
    <property type="entry name" value="ZINC_FINGER_C2H2_2"/>
    <property type="match status" value="1"/>
</dbReference>
<sequence length="530" mass="60120">MSFAWECRFQRRCKYRVKLCRTTDYATLPIQRHDSSEAYGLLPVNTKLENIPARAASKTSSRMSIERYLSAPLEDEPASVPAIDAALRKHSSRSAVLPTSSTKHESNSRESSFEATSEGRQTMYTSGSGADSTATSHSVPSHKFNKPGHHHHHHRGGIHPQVPELPKIITSGFGNSVDKSPERPVTSGTVDVERTWAEEMDNFLPGYQEAKALEYKIKAEQEIAQIQEKAKLLEEQMMKFRAERENAMSPSPSTRVTDEMAYAQMAARPKLAWILGGDISDSKSIERPKSSGSVLANSPEEIEYPGRPSSHGALEDSASARTVRRAKSHGALEEFAHKSHYSQNSGSTHERKSVRPPRFYCTFCQKRFHSRLEWMRHEENLHIPEQLWVCCPRMGEFPERCPFCSKRHPSPSHLADHNYISCQERPLSERTFSRKDHFLQHIAQVHKVNNLQKPLRLTELLEAWKHPLPLKDGHQALHCGFCGQTFETYVERTQHVGGHFLDGLDMMSWWSGRVGHDVEAIPPEMTLYDP</sequence>
<evidence type="ECO:0000313" key="6">
    <source>
        <dbReference type="Proteomes" id="UP000193144"/>
    </source>
</evidence>